<keyword evidence="3" id="KW-1185">Reference proteome</keyword>
<dbReference type="CDD" id="cd03116">
    <property type="entry name" value="MobB"/>
    <property type="match status" value="1"/>
</dbReference>
<dbReference type="PANTHER" id="PTHR40072:SF1">
    <property type="entry name" value="MOLYBDOPTERIN-GUANINE DINUCLEOTIDE BIOSYNTHESIS ADAPTER PROTEIN"/>
    <property type="match status" value="1"/>
</dbReference>
<feature type="domain" description="Molybdopterin-guanine dinucleotide biosynthesis protein B (MobB)" evidence="1">
    <location>
        <begin position="4"/>
        <end position="138"/>
    </location>
</feature>
<evidence type="ECO:0000313" key="2">
    <source>
        <dbReference type="EMBL" id="TWU21770.1"/>
    </source>
</evidence>
<accession>A0A5C6CAY4</accession>
<gene>
    <name evidence="2" type="primary">mobB</name>
    <name evidence="2" type="ORF">Pla144_44660</name>
</gene>
<dbReference type="NCBIfam" id="TIGR00176">
    <property type="entry name" value="mobB"/>
    <property type="match status" value="1"/>
</dbReference>
<organism evidence="2 3">
    <name type="scientific">Bythopirellula polymerisocia</name>
    <dbReference type="NCBI Taxonomy" id="2528003"/>
    <lineage>
        <taxon>Bacteria</taxon>
        <taxon>Pseudomonadati</taxon>
        <taxon>Planctomycetota</taxon>
        <taxon>Planctomycetia</taxon>
        <taxon>Pirellulales</taxon>
        <taxon>Lacipirellulaceae</taxon>
        <taxon>Bythopirellula</taxon>
    </lineage>
</organism>
<dbReference type="RefSeq" id="WP_197530898.1">
    <property type="nucleotide sequence ID" value="NZ_SJPS01000009.1"/>
</dbReference>
<dbReference type="PANTHER" id="PTHR40072">
    <property type="entry name" value="MOLYBDOPTERIN-GUANINE DINUCLEOTIDE BIOSYNTHESIS ADAPTER PROTEIN-RELATED"/>
    <property type="match status" value="1"/>
</dbReference>
<protein>
    <submittedName>
        <fullName evidence="2">Molybdopterin-guanine dinucleotide biosynthesis adapter protein</fullName>
    </submittedName>
</protein>
<dbReference type="Pfam" id="PF03205">
    <property type="entry name" value="MobB"/>
    <property type="match status" value="1"/>
</dbReference>
<dbReference type="SUPFAM" id="SSF52540">
    <property type="entry name" value="P-loop containing nucleoside triphosphate hydrolases"/>
    <property type="match status" value="1"/>
</dbReference>
<dbReference type="InterPro" id="IPR027417">
    <property type="entry name" value="P-loop_NTPase"/>
</dbReference>
<comment type="caution">
    <text evidence="2">The sequence shown here is derived from an EMBL/GenBank/DDBJ whole genome shotgun (WGS) entry which is preliminary data.</text>
</comment>
<dbReference type="EMBL" id="SJPS01000009">
    <property type="protein sequence ID" value="TWU21770.1"/>
    <property type="molecule type" value="Genomic_DNA"/>
</dbReference>
<sequence length="169" mass="18524">MKRIHIIGGKNHGKTTLVTELVQGMTARGIRVGTIKHTHHQHELDVPGKDSHRHRQAGAVVVGILSRSMNAVFWPPESIDDSSLDSRYDVFESNFADCQLVLVEGDTQTQARKIEVWRESLGTAPLALKDPSILAVVSHDKVANLAVPVWPRADISLLADNILALDSAE</sequence>
<dbReference type="Gene3D" id="3.40.50.300">
    <property type="entry name" value="P-loop containing nucleotide triphosphate hydrolases"/>
    <property type="match status" value="1"/>
</dbReference>
<name>A0A5C6CAY4_9BACT</name>
<dbReference type="GO" id="GO:0005525">
    <property type="term" value="F:GTP binding"/>
    <property type="evidence" value="ECO:0007669"/>
    <property type="project" value="InterPro"/>
</dbReference>
<reference evidence="2 3" key="1">
    <citation type="submission" date="2019-02" db="EMBL/GenBank/DDBJ databases">
        <title>Deep-cultivation of Planctomycetes and their phenomic and genomic characterization uncovers novel biology.</title>
        <authorList>
            <person name="Wiegand S."/>
            <person name="Jogler M."/>
            <person name="Boedeker C."/>
            <person name="Pinto D."/>
            <person name="Vollmers J."/>
            <person name="Rivas-Marin E."/>
            <person name="Kohn T."/>
            <person name="Peeters S.H."/>
            <person name="Heuer A."/>
            <person name="Rast P."/>
            <person name="Oberbeckmann S."/>
            <person name="Bunk B."/>
            <person name="Jeske O."/>
            <person name="Meyerdierks A."/>
            <person name="Storesund J.E."/>
            <person name="Kallscheuer N."/>
            <person name="Luecker S."/>
            <person name="Lage O.M."/>
            <person name="Pohl T."/>
            <person name="Merkel B.J."/>
            <person name="Hornburger P."/>
            <person name="Mueller R.-W."/>
            <person name="Bruemmer F."/>
            <person name="Labrenz M."/>
            <person name="Spormann A.M."/>
            <person name="Op Den Camp H."/>
            <person name="Overmann J."/>
            <person name="Amann R."/>
            <person name="Jetten M.S.M."/>
            <person name="Mascher T."/>
            <person name="Medema M.H."/>
            <person name="Devos D.P."/>
            <person name="Kaster A.-K."/>
            <person name="Ovreas L."/>
            <person name="Rohde M."/>
            <person name="Galperin M.Y."/>
            <person name="Jogler C."/>
        </authorList>
    </citation>
    <scope>NUCLEOTIDE SEQUENCE [LARGE SCALE GENOMIC DNA]</scope>
    <source>
        <strain evidence="2 3">Pla144</strain>
    </source>
</reference>
<dbReference type="InterPro" id="IPR052539">
    <property type="entry name" value="MGD_biosynthesis_adapter"/>
</dbReference>
<evidence type="ECO:0000259" key="1">
    <source>
        <dbReference type="Pfam" id="PF03205"/>
    </source>
</evidence>
<dbReference type="AlphaFoldDB" id="A0A5C6CAY4"/>
<dbReference type="InterPro" id="IPR004435">
    <property type="entry name" value="MobB_dom"/>
</dbReference>
<evidence type="ECO:0000313" key="3">
    <source>
        <dbReference type="Proteomes" id="UP000318437"/>
    </source>
</evidence>
<proteinExistence type="predicted"/>
<dbReference type="Proteomes" id="UP000318437">
    <property type="component" value="Unassembled WGS sequence"/>
</dbReference>
<dbReference type="GO" id="GO:0006777">
    <property type="term" value="P:Mo-molybdopterin cofactor biosynthetic process"/>
    <property type="evidence" value="ECO:0007669"/>
    <property type="project" value="InterPro"/>
</dbReference>